<evidence type="ECO:0000259" key="2">
    <source>
        <dbReference type="Pfam" id="PF14380"/>
    </source>
</evidence>
<keyword evidence="1" id="KW-0325">Glycoprotein</keyword>
<evidence type="ECO:0000313" key="3">
    <source>
        <dbReference type="EMBL" id="PHT54599.1"/>
    </source>
</evidence>
<dbReference type="EMBL" id="MLFT02000003">
    <property type="protein sequence ID" value="PHT54599.1"/>
    <property type="molecule type" value="Genomic_DNA"/>
</dbReference>
<name>A0A2G2XAX5_CAPBA</name>
<keyword evidence="4" id="KW-1185">Reference proteome</keyword>
<gene>
    <name evidence="3" type="ORF">CQW23_09061</name>
</gene>
<dbReference type="Proteomes" id="UP000224567">
    <property type="component" value="Unassembled WGS sequence"/>
</dbReference>
<comment type="caution">
    <text evidence="3">The sequence shown here is derived from an EMBL/GenBank/DDBJ whole genome shotgun (WGS) entry which is preliminary data.</text>
</comment>
<dbReference type="Pfam" id="PF14380">
    <property type="entry name" value="WAK_assoc"/>
    <property type="match status" value="1"/>
</dbReference>
<dbReference type="AlphaFoldDB" id="A0A2G2XAX5"/>
<sequence>MLASPLKHRQRLHTLHNPLYHIPQGARDGFGHLELDLEELDFVKVVVFGLVELGKEVLDFVEVFDVRVPFTKLEEFENGLVYWSLSLGGYEWFGLRHLVELVKDLAIVAMFQNTNQKLYFLRLKLEWGHLKALQRTQREENLDYVEQLMANNLSFEENEVTIKKVTIAAGVALLGWGLSKLIGSEGSNNKKKPKASDDNEFEDVNIVKPNDFYQNRDSEAGANCDKTLEEVFDSENFQSFVCGSIILYYNISSDVYVAVDRRSSCSIMQLPVTQNSVAKSNSSGLFHQLSDRFTLSRIVSEECNACYYRGGMCQTKNATKEFYCHNTYRVAVDGINAEESWARSEGPGHRRNMKVIVAAEGTLLSD</sequence>
<protein>
    <recommendedName>
        <fullName evidence="2">Wall-associated receptor kinase C-terminal domain-containing protein</fullName>
    </recommendedName>
</protein>
<evidence type="ECO:0000256" key="1">
    <source>
        <dbReference type="ARBA" id="ARBA00023180"/>
    </source>
</evidence>
<evidence type="ECO:0000313" key="4">
    <source>
        <dbReference type="Proteomes" id="UP000224567"/>
    </source>
</evidence>
<feature type="domain" description="Wall-associated receptor kinase C-terminal" evidence="2">
    <location>
        <begin position="258"/>
        <end position="325"/>
    </location>
</feature>
<proteinExistence type="predicted"/>
<organism evidence="3 4">
    <name type="scientific">Capsicum baccatum</name>
    <name type="common">Peruvian pepper</name>
    <dbReference type="NCBI Taxonomy" id="33114"/>
    <lineage>
        <taxon>Eukaryota</taxon>
        <taxon>Viridiplantae</taxon>
        <taxon>Streptophyta</taxon>
        <taxon>Embryophyta</taxon>
        <taxon>Tracheophyta</taxon>
        <taxon>Spermatophyta</taxon>
        <taxon>Magnoliopsida</taxon>
        <taxon>eudicotyledons</taxon>
        <taxon>Gunneridae</taxon>
        <taxon>Pentapetalae</taxon>
        <taxon>asterids</taxon>
        <taxon>lamiids</taxon>
        <taxon>Solanales</taxon>
        <taxon>Solanaceae</taxon>
        <taxon>Solanoideae</taxon>
        <taxon>Capsiceae</taxon>
        <taxon>Capsicum</taxon>
    </lineage>
</organism>
<accession>A0A2G2XAX5</accession>
<reference evidence="4" key="2">
    <citation type="journal article" date="2017" name="J. Anim. Genet.">
        <title>Multiple reference genome sequences of hot pepper reveal the massive evolution of plant disease resistance genes by retroduplication.</title>
        <authorList>
            <person name="Kim S."/>
            <person name="Park J."/>
            <person name="Yeom S.-I."/>
            <person name="Kim Y.-M."/>
            <person name="Seo E."/>
            <person name="Kim K.-T."/>
            <person name="Kim M.-S."/>
            <person name="Lee J.M."/>
            <person name="Cheong K."/>
            <person name="Shin H.-S."/>
            <person name="Kim S.-B."/>
            <person name="Han K."/>
            <person name="Lee J."/>
            <person name="Park M."/>
            <person name="Lee H.-A."/>
            <person name="Lee H.-Y."/>
            <person name="Lee Y."/>
            <person name="Oh S."/>
            <person name="Lee J.H."/>
            <person name="Choi E."/>
            <person name="Choi E."/>
            <person name="Lee S.E."/>
            <person name="Jeon J."/>
            <person name="Kim H."/>
            <person name="Choi G."/>
            <person name="Song H."/>
            <person name="Lee J."/>
            <person name="Lee S.-C."/>
            <person name="Kwon J.-K."/>
            <person name="Lee H.-Y."/>
            <person name="Koo N."/>
            <person name="Hong Y."/>
            <person name="Kim R.W."/>
            <person name="Kang W.-H."/>
            <person name="Huh J.H."/>
            <person name="Kang B.-C."/>
            <person name="Yang T.-J."/>
            <person name="Lee Y.-H."/>
            <person name="Bennetzen J.L."/>
            <person name="Choi D."/>
        </authorList>
    </citation>
    <scope>NUCLEOTIDE SEQUENCE [LARGE SCALE GENOMIC DNA]</scope>
    <source>
        <strain evidence="4">cv. PBC81</strain>
    </source>
</reference>
<dbReference type="InterPro" id="IPR032872">
    <property type="entry name" value="WAK_assoc_C"/>
</dbReference>
<reference evidence="3 4" key="1">
    <citation type="journal article" date="2017" name="Genome Biol.">
        <title>New reference genome sequences of hot pepper reveal the massive evolution of plant disease-resistance genes by retroduplication.</title>
        <authorList>
            <person name="Kim S."/>
            <person name="Park J."/>
            <person name="Yeom S.I."/>
            <person name="Kim Y.M."/>
            <person name="Seo E."/>
            <person name="Kim K.T."/>
            <person name="Kim M.S."/>
            <person name="Lee J.M."/>
            <person name="Cheong K."/>
            <person name="Shin H.S."/>
            <person name="Kim S.B."/>
            <person name="Han K."/>
            <person name="Lee J."/>
            <person name="Park M."/>
            <person name="Lee H.A."/>
            <person name="Lee H.Y."/>
            <person name="Lee Y."/>
            <person name="Oh S."/>
            <person name="Lee J.H."/>
            <person name="Choi E."/>
            <person name="Choi E."/>
            <person name="Lee S.E."/>
            <person name="Jeon J."/>
            <person name="Kim H."/>
            <person name="Choi G."/>
            <person name="Song H."/>
            <person name="Lee J."/>
            <person name="Lee S.C."/>
            <person name="Kwon J.K."/>
            <person name="Lee H.Y."/>
            <person name="Koo N."/>
            <person name="Hong Y."/>
            <person name="Kim R.W."/>
            <person name="Kang W.H."/>
            <person name="Huh J.H."/>
            <person name="Kang B.C."/>
            <person name="Yang T.J."/>
            <person name="Lee Y.H."/>
            <person name="Bennetzen J.L."/>
            <person name="Choi D."/>
        </authorList>
    </citation>
    <scope>NUCLEOTIDE SEQUENCE [LARGE SCALE GENOMIC DNA]</scope>
    <source>
        <strain evidence="4">cv. PBC81</strain>
    </source>
</reference>